<protein>
    <submittedName>
        <fullName evidence="1">Uncharacterized protein</fullName>
    </submittedName>
</protein>
<dbReference type="Proteomes" id="UP000663874">
    <property type="component" value="Unassembled WGS sequence"/>
</dbReference>
<evidence type="ECO:0000313" key="2">
    <source>
        <dbReference type="Proteomes" id="UP000663874"/>
    </source>
</evidence>
<proteinExistence type="predicted"/>
<feature type="non-terminal residue" evidence="1">
    <location>
        <position position="1"/>
    </location>
</feature>
<dbReference type="AlphaFoldDB" id="A0A820JWI6"/>
<organism evidence="1 2">
    <name type="scientific">Rotaria sordida</name>
    <dbReference type="NCBI Taxonomy" id="392033"/>
    <lineage>
        <taxon>Eukaryota</taxon>
        <taxon>Metazoa</taxon>
        <taxon>Spiralia</taxon>
        <taxon>Gnathifera</taxon>
        <taxon>Rotifera</taxon>
        <taxon>Eurotatoria</taxon>
        <taxon>Bdelloidea</taxon>
        <taxon>Philodinida</taxon>
        <taxon>Philodinidae</taxon>
        <taxon>Rotaria</taxon>
    </lineage>
</organism>
<gene>
    <name evidence="1" type="ORF">FNK824_LOCUS41587</name>
</gene>
<evidence type="ECO:0000313" key="1">
    <source>
        <dbReference type="EMBL" id="CAF4328259.1"/>
    </source>
</evidence>
<comment type="caution">
    <text evidence="1">The sequence shown here is derived from an EMBL/GenBank/DDBJ whole genome shotgun (WGS) entry which is preliminary data.</text>
</comment>
<dbReference type="EMBL" id="CAJOBE010041669">
    <property type="protein sequence ID" value="CAF4328259.1"/>
    <property type="molecule type" value="Genomic_DNA"/>
</dbReference>
<sequence>IDVLSLENSQLKKTVNELKQILNTCRLSFNMSTTNNSVN</sequence>
<accession>A0A820JWI6</accession>
<name>A0A820JWI6_9BILA</name>
<reference evidence="1" key="1">
    <citation type="submission" date="2021-02" db="EMBL/GenBank/DDBJ databases">
        <authorList>
            <person name="Nowell W R."/>
        </authorList>
    </citation>
    <scope>NUCLEOTIDE SEQUENCE</scope>
</reference>